<gene>
    <name evidence="3" type="ordered locus">TERTU_4324</name>
</gene>
<dbReference type="InterPro" id="IPR050445">
    <property type="entry name" value="Bact_polysacc_biosynth/exp"/>
</dbReference>
<evidence type="ECO:0000313" key="4">
    <source>
        <dbReference type="Proteomes" id="UP000009080"/>
    </source>
</evidence>
<dbReference type="HOGENOM" id="CLU_009912_5_0_6"/>
<dbReference type="Proteomes" id="UP000009080">
    <property type="component" value="Chromosome"/>
</dbReference>
<dbReference type="eggNOG" id="COG3206">
    <property type="taxonomic scope" value="Bacteria"/>
</dbReference>
<evidence type="ECO:0000313" key="3">
    <source>
        <dbReference type="EMBL" id="ACR12531.1"/>
    </source>
</evidence>
<keyword evidence="4" id="KW-1185">Reference proteome</keyword>
<reference evidence="3 4" key="1">
    <citation type="journal article" date="2009" name="PLoS ONE">
        <title>The complete genome of Teredinibacter turnerae T7901: an intracellular endosymbiont of marine wood-boring bivalves (shipworms).</title>
        <authorList>
            <person name="Yang J.C."/>
            <person name="Madupu R."/>
            <person name="Durkin A.S."/>
            <person name="Ekborg N.A."/>
            <person name="Pedamallu C.S."/>
            <person name="Hostetler J.B."/>
            <person name="Radune D."/>
            <person name="Toms B.S."/>
            <person name="Henrissat B."/>
            <person name="Coutinho P.M."/>
            <person name="Schwarz S."/>
            <person name="Field L."/>
            <person name="Trindade-Silva A.E."/>
            <person name="Soares C.A.G."/>
            <person name="Elshahawi S."/>
            <person name="Hanora A."/>
            <person name="Schmidt E.W."/>
            <person name="Haygood M.G."/>
            <person name="Posfai J."/>
            <person name="Benner J."/>
            <person name="Madinger C."/>
            <person name="Nove J."/>
            <person name="Anton B."/>
            <person name="Chaudhary K."/>
            <person name="Foster J."/>
            <person name="Holman A."/>
            <person name="Kumar S."/>
            <person name="Lessard P.A."/>
            <person name="Luyten Y.A."/>
            <person name="Slatko B."/>
            <person name="Wood N."/>
            <person name="Wu B."/>
            <person name="Teplitski M."/>
            <person name="Mougous J.D."/>
            <person name="Ward N."/>
            <person name="Eisen J.A."/>
            <person name="Badger J.H."/>
            <person name="Distel D.L."/>
        </authorList>
    </citation>
    <scope>NUCLEOTIDE SEQUENCE [LARGE SCALE GENOMIC DNA]</scope>
    <source>
        <strain evidence="4">ATCC 39867 / T7901</strain>
    </source>
</reference>
<proteinExistence type="predicted"/>
<feature type="coiled-coil region" evidence="1">
    <location>
        <begin position="326"/>
        <end position="384"/>
    </location>
</feature>
<dbReference type="PANTHER" id="PTHR32309">
    <property type="entry name" value="TYROSINE-PROTEIN KINASE"/>
    <property type="match status" value="1"/>
</dbReference>
<keyword evidence="2" id="KW-0472">Membrane</keyword>
<keyword evidence="2" id="KW-1133">Transmembrane helix</keyword>
<keyword evidence="2" id="KW-0812">Transmembrane</keyword>
<dbReference type="OrthoDB" id="9795292at2"/>
<dbReference type="EMBL" id="CP001614">
    <property type="protein sequence ID" value="ACR12531.1"/>
    <property type="molecule type" value="Genomic_DNA"/>
</dbReference>
<evidence type="ECO:0000256" key="1">
    <source>
        <dbReference type="SAM" id="Coils"/>
    </source>
</evidence>
<feature type="transmembrane region" description="Helical" evidence="2">
    <location>
        <begin position="27"/>
        <end position="52"/>
    </location>
</feature>
<dbReference type="AlphaFoldDB" id="C5BIE2"/>
<feature type="transmembrane region" description="Helical" evidence="2">
    <location>
        <begin position="490"/>
        <end position="508"/>
    </location>
</feature>
<evidence type="ECO:0000256" key="2">
    <source>
        <dbReference type="SAM" id="Phobius"/>
    </source>
</evidence>
<organism evidence="3 4">
    <name type="scientific">Teredinibacter turnerae (strain ATCC 39867 / T7901)</name>
    <dbReference type="NCBI Taxonomy" id="377629"/>
    <lineage>
        <taxon>Bacteria</taxon>
        <taxon>Pseudomonadati</taxon>
        <taxon>Pseudomonadota</taxon>
        <taxon>Gammaproteobacteria</taxon>
        <taxon>Cellvibrionales</taxon>
        <taxon>Cellvibrionaceae</taxon>
        <taxon>Teredinibacter</taxon>
    </lineage>
</organism>
<name>C5BIE2_TERTT</name>
<dbReference type="PANTHER" id="PTHR32309:SF13">
    <property type="entry name" value="FERRIC ENTEROBACTIN TRANSPORT PROTEIN FEPE"/>
    <property type="match status" value="1"/>
</dbReference>
<dbReference type="GO" id="GO:0005886">
    <property type="term" value="C:plasma membrane"/>
    <property type="evidence" value="ECO:0007669"/>
    <property type="project" value="TreeGrafter"/>
</dbReference>
<dbReference type="KEGG" id="ttu:TERTU_4324"/>
<keyword evidence="1" id="KW-0175">Coiled coil</keyword>
<accession>C5BIE2</accession>
<dbReference type="GO" id="GO:0004713">
    <property type="term" value="F:protein tyrosine kinase activity"/>
    <property type="evidence" value="ECO:0007669"/>
    <property type="project" value="TreeGrafter"/>
</dbReference>
<protein>
    <submittedName>
        <fullName evidence="3">Membrane protein</fullName>
    </submittedName>
</protein>
<sequence length="527" mass="59738">MYDDQGSGSQTSILDANYIPALLRYKWYILITTIPLIVIAGIIVASLPPIYLSAGTVMVETQKIPQSLVQTTVTTAVKERIDIIKQRVMTRDRLLSVIRQHGYFQLDESSPIQVNQVITNVRRSVLLEVEETRVGREKSVIAFRVGFESREPRIAYEMANDLVTLFMSENIKVRTERASETTEFFRQEAAKVKSELDKTEAAVAEYKQKNKDALPEHLRLYGDMRAQATEKLNNINRDIRSARQQIELIKTQMALAQPGEGVDGVYLDPRLSQLQQRYKELSMLYKPDYPDLVALREQIELLKSNPLSQEDIEQAPVGDLSVASKLDELEQEIASLQMDRKETEESIADLENRILKVPLVERGLIELNRDYDAKLSEYNQLAAKIGEASRAESLEQEMLAEKFSLLEPPRLPRVPSAPNRIKLMAMGVIVAFGAPIGIALLIGHFDSSIRSRKVLERAVSGRRGLPVLEVNYIRTEAESSGQRRRIRKSFIIAMAGLLLAALIFHFFVMDVGDLMEKVLERFGIFIY</sequence>
<dbReference type="STRING" id="377629.TERTU_4324"/>
<feature type="coiled-coil region" evidence="1">
    <location>
        <begin position="189"/>
        <end position="252"/>
    </location>
</feature>
<feature type="transmembrane region" description="Helical" evidence="2">
    <location>
        <begin position="423"/>
        <end position="443"/>
    </location>
</feature>